<accession>A0AA39FK97</accession>
<feature type="coiled-coil region" evidence="5">
    <location>
        <begin position="455"/>
        <end position="489"/>
    </location>
</feature>
<dbReference type="GO" id="GO:0005929">
    <property type="term" value="C:cilium"/>
    <property type="evidence" value="ECO:0007669"/>
    <property type="project" value="UniProtKB-ARBA"/>
</dbReference>
<evidence type="ECO:0000256" key="3">
    <source>
        <dbReference type="ARBA" id="ARBA00022490"/>
    </source>
</evidence>
<sequence length="1038" mass="118974">MLQRQYLDERCCMNDPGRVRNESRNIRDENPTKKIYKKLSNQKIEPQCNCNENNSSEDTVLNNEIYPTVDVLRERIGDEGKPSAPYFPQPGDDLPAEDEGPMKPVGPWATGRPVFSPTSGLTGLRPVVDRYSITRYSPAQWRAHNQTFFNQSTKTIVDARSVKANVRQNNARIYQETDKNQLENRDRLSKRASVIHQWKTVLNEALLEVTNEIELLEGEYRRVKQSLSILTIPESIAGEFLQIRNIRLEPDLEVALCSEVRNTLVKNRELIELQMSELKATKNRLEFDLTDKIDAYEIESSCIGLTNDSPLILMQPGATRVPADQSTLTAYENFTKESLENNEEARQRSIALRSTLNDIYLKVVRELRDQAIRVDAALAEKINLTDQICQELEKELTKCLQEISDTEQLIEELRGSSKGLIEAIKVAQTRLNNRLERKNIENCRDESQFGLIEEVKILNENLSTMGHELKHAEETQAGLVKSRSDLEREILVKKKSLYVDRDRGQFLRSFYPTAEAFSVKMTKPTFCVTVNSKEKPKYRDSTLINNKFDMANSTVASNCVKNPMWSGPSNQFPPKTIKYHKNDIESGMILKTSHADVTNEYCPLTTSVAASDNCSPLVPSATKLSEITETTPAADKHTIPRYMVDGRKSLYDKLPNDANKAVQDAKNILFAERMFDALVYTSTDVNQAENQIRIQDRARIVHYWKRELEKNNCEITNEIEKIQHLNQQFLRCNRSVEFIINIDNDIQRVRSMRLPPELRNDSFTDEIIKEKKLCAEVINLNTRYIDETKKQIRELKDAKRRLEQDWSDKKNAYDIDSACLDIKNTSSTILWKPGCVRLPDGQSTPASYEYFVKETIIYVKAALARSRVLHENVKDAIRKSAKDLREQANFVDAALTNSIDRASQGGKKLEHALNKCLKSLADTESLFNRMNDGVRKLDAPMKCAQTKLDMRSKRENVENCRDVPQFTLIDEVKAISENVSALLSQSKAAEKTIEALTKSRQQIEKEIETKQKTWWVDNESCKLFRSYYPTDQALLGYE</sequence>
<dbReference type="Proteomes" id="UP001168990">
    <property type="component" value="Unassembled WGS sequence"/>
</dbReference>
<dbReference type="InterPro" id="IPR048256">
    <property type="entry name" value="Tektin-like"/>
</dbReference>
<dbReference type="PANTHER" id="PTHR19960">
    <property type="entry name" value="TEKTIN"/>
    <property type="match status" value="1"/>
</dbReference>
<dbReference type="GO" id="GO:0005634">
    <property type="term" value="C:nucleus"/>
    <property type="evidence" value="ECO:0007669"/>
    <property type="project" value="TreeGrafter"/>
</dbReference>
<evidence type="ECO:0000313" key="8">
    <source>
        <dbReference type="Proteomes" id="UP001168990"/>
    </source>
</evidence>
<name>A0AA39FK97_9HYME</name>
<dbReference type="PANTHER" id="PTHR19960:SF12">
    <property type="entry name" value="TEKTIN-4"/>
    <property type="match status" value="1"/>
</dbReference>
<feature type="coiled-coil region" evidence="5">
    <location>
        <begin position="785"/>
        <end position="812"/>
    </location>
</feature>
<evidence type="ECO:0000256" key="1">
    <source>
        <dbReference type="ARBA" id="ARBA00004496"/>
    </source>
</evidence>
<dbReference type="AlphaFoldDB" id="A0AA39FK97"/>
<feature type="coiled-coil region" evidence="5">
    <location>
        <begin position="986"/>
        <end position="1013"/>
    </location>
</feature>
<organism evidence="7 8">
    <name type="scientific">Microctonus aethiopoides</name>
    <dbReference type="NCBI Taxonomy" id="144406"/>
    <lineage>
        <taxon>Eukaryota</taxon>
        <taxon>Metazoa</taxon>
        <taxon>Ecdysozoa</taxon>
        <taxon>Arthropoda</taxon>
        <taxon>Hexapoda</taxon>
        <taxon>Insecta</taxon>
        <taxon>Pterygota</taxon>
        <taxon>Neoptera</taxon>
        <taxon>Endopterygota</taxon>
        <taxon>Hymenoptera</taxon>
        <taxon>Apocrita</taxon>
        <taxon>Ichneumonoidea</taxon>
        <taxon>Braconidae</taxon>
        <taxon>Euphorinae</taxon>
        <taxon>Microctonus</taxon>
    </lineage>
</organism>
<evidence type="ECO:0000256" key="5">
    <source>
        <dbReference type="SAM" id="Coils"/>
    </source>
</evidence>
<protein>
    <recommendedName>
        <fullName evidence="9">Tektin</fullName>
    </recommendedName>
</protein>
<evidence type="ECO:0000256" key="4">
    <source>
        <dbReference type="ARBA" id="ARBA00023054"/>
    </source>
</evidence>
<evidence type="ECO:0008006" key="9">
    <source>
        <dbReference type="Google" id="ProtNLM"/>
    </source>
</evidence>
<reference evidence="7" key="2">
    <citation type="submission" date="2023-03" db="EMBL/GenBank/DDBJ databases">
        <authorList>
            <person name="Inwood S.N."/>
            <person name="Skelly J.G."/>
            <person name="Guhlin J."/>
            <person name="Harrop T.W.R."/>
            <person name="Goldson S.G."/>
            <person name="Dearden P.K."/>
        </authorList>
    </citation>
    <scope>NUCLEOTIDE SEQUENCE</scope>
    <source>
        <strain evidence="7">Irish</strain>
        <tissue evidence="7">Whole body</tissue>
    </source>
</reference>
<dbReference type="GO" id="GO:0005737">
    <property type="term" value="C:cytoplasm"/>
    <property type="evidence" value="ECO:0007669"/>
    <property type="project" value="UniProtKB-SubCell"/>
</dbReference>
<gene>
    <name evidence="7" type="ORF">PV328_008919</name>
</gene>
<comment type="caution">
    <text evidence="7">The sequence shown here is derived from an EMBL/GenBank/DDBJ whole genome shotgun (WGS) entry which is preliminary data.</text>
</comment>
<comment type="similarity">
    <text evidence="2">Belongs to the tektin family.</text>
</comment>
<dbReference type="EMBL" id="JAQQBS010000003">
    <property type="protein sequence ID" value="KAK0171164.1"/>
    <property type="molecule type" value="Genomic_DNA"/>
</dbReference>
<keyword evidence="8" id="KW-1185">Reference proteome</keyword>
<dbReference type="Pfam" id="PF03148">
    <property type="entry name" value="Tektin"/>
    <property type="match status" value="2"/>
</dbReference>
<keyword evidence="4 5" id="KW-0175">Coiled coil</keyword>
<keyword evidence="3" id="KW-0963">Cytoplasm</keyword>
<evidence type="ECO:0000313" key="7">
    <source>
        <dbReference type="EMBL" id="KAK0171164.1"/>
    </source>
</evidence>
<evidence type="ECO:0000256" key="6">
    <source>
        <dbReference type="SAM" id="MobiDB-lite"/>
    </source>
</evidence>
<comment type="subcellular location">
    <subcellularLocation>
        <location evidence="1">Cytoplasm</location>
    </subcellularLocation>
</comment>
<dbReference type="InterPro" id="IPR000435">
    <property type="entry name" value="Tektins"/>
</dbReference>
<proteinExistence type="inferred from homology"/>
<feature type="region of interest" description="Disordered" evidence="6">
    <location>
        <begin position="78"/>
        <end position="98"/>
    </location>
</feature>
<feature type="coiled-coil region" evidence="5">
    <location>
        <begin position="199"/>
        <end position="226"/>
    </location>
</feature>
<dbReference type="GO" id="GO:0015630">
    <property type="term" value="C:microtubule cytoskeleton"/>
    <property type="evidence" value="ECO:0007669"/>
    <property type="project" value="TreeGrafter"/>
</dbReference>
<dbReference type="GO" id="GO:0060294">
    <property type="term" value="P:cilium movement involved in cell motility"/>
    <property type="evidence" value="ECO:0007669"/>
    <property type="project" value="InterPro"/>
</dbReference>
<dbReference type="GO" id="GO:0060271">
    <property type="term" value="P:cilium assembly"/>
    <property type="evidence" value="ECO:0007669"/>
    <property type="project" value="TreeGrafter"/>
</dbReference>
<evidence type="ECO:0000256" key="2">
    <source>
        <dbReference type="ARBA" id="ARBA00007209"/>
    </source>
</evidence>
<dbReference type="PRINTS" id="PR00511">
    <property type="entry name" value="TEKTIN"/>
</dbReference>
<reference evidence="7" key="1">
    <citation type="journal article" date="2023" name="bioRxiv">
        <title>Scaffold-level genome assemblies of two parasitoid biocontrol wasps reveal the parthenogenesis mechanism and an associated novel virus.</title>
        <authorList>
            <person name="Inwood S."/>
            <person name="Skelly J."/>
            <person name="Guhlin J."/>
            <person name="Harrop T."/>
            <person name="Goldson S."/>
            <person name="Dearden P."/>
        </authorList>
    </citation>
    <scope>NUCLEOTIDE SEQUENCE</scope>
    <source>
        <strain evidence="7">Irish</strain>
        <tissue evidence="7">Whole body</tissue>
    </source>
</reference>